<organism evidence="2">
    <name type="scientific">Arundo donax</name>
    <name type="common">Giant reed</name>
    <name type="synonym">Donax arundinaceus</name>
    <dbReference type="NCBI Taxonomy" id="35708"/>
    <lineage>
        <taxon>Eukaryota</taxon>
        <taxon>Viridiplantae</taxon>
        <taxon>Streptophyta</taxon>
        <taxon>Embryophyta</taxon>
        <taxon>Tracheophyta</taxon>
        <taxon>Spermatophyta</taxon>
        <taxon>Magnoliopsida</taxon>
        <taxon>Liliopsida</taxon>
        <taxon>Poales</taxon>
        <taxon>Poaceae</taxon>
        <taxon>PACMAD clade</taxon>
        <taxon>Arundinoideae</taxon>
        <taxon>Arundineae</taxon>
        <taxon>Arundo</taxon>
    </lineage>
</organism>
<evidence type="ECO:0000256" key="1">
    <source>
        <dbReference type="SAM" id="MobiDB-lite"/>
    </source>
</evidence>
<reference evidence="2" key="2">
    <citation type="journal article" date="2015" name="Data Brief">
        <title>Shoot transcriptome of the giant reed, Arundo donax.</title>
        <authorList>
            <person name="Barrero R.A."/>
            <person name="Guerrero F.D."/>
            <person name="Moolhuijzen P."/>
            <person name="Goolsby J.A."/>
            <person name="Tidwell J."/>
            <person name="Bellgard S.E."/>
            <person name="Bellgard M.I."/>
        </authorList>
    </citation>
    <scope>NUCLEOTIDE SEQUENCE</scope>
    <source>
        <tissue evidence="2">Shoot tissue taken approximately 20 cm above the soil surface</tissue>
    </source>
</reference>
<feature type="region of interest" description="Disordered" evidence="1">
    <location>
        <begin position="1"/>
        <end position="21"/>
    </location>
</feature>
<sequence>MPPTEPIRASKPKPAPRVPSL</sequence>
<dbReference type="EMBL" id="GBRH01184478">
    <property type="protein sequence ID" value="JAE13418.1"/>
    <property type="molecule type" value="Transcribed_RNA"/>
</dbReference>
<dbReference type="AlphaFoldDB" id="A0A0A9FYH1"/>
<proteinExistence type="predicted"/>
<name>A0A0A9FYH1_ARUDO</name>
<protein>
    <submittedName>
        <fullName evidence="2">Uncharacterized protein</fullName>
    </submittedName>
</protein>
<evidence type="ECO:0000313" key="2">
    <source>
        <dbReference type="EMBL" id="JAE13418.1"/>
    </source>
</evidence>
<accession>A0A0A9FYH1</accession>
<reference evidence="2" key="1">
    <citation type="submission" date="2014-09" db="EMBL/GenBank/DDBJ databases">
        <authorList>
            <person name="Magalhaes I.L.F."/>
            <person name="Oliveira U."/>
            <person name="Santos F.R."/>
            <person name="Vidigal T.H.D.A."/>
            <person name="Brescovit A.D."/>
            <person name="Santos A.J."/>
        </authorList>
    </citation>
    <scope>NUCLEOTIDE SEQUENCE</scope>
    <source>
        <tissue evidence="2">Shoot tissue taken approximately 20 cm above the soil surface</tissue>
    </source>
</reference>